<name>A0A844WB73_9RHOB</name>
<reference evidence="4 5" key="1">
    <citation type="submission" date="2019-11" db="EMBL/GenBank/DDBJ databases">
        <title>Pseudooceanicola pacifica sp. nov., isolated from deep-sea sediment of the Pacific Ocean.</title>
        <authorList>
            <person name="Lyu L."/>
        </authorList>
    </citation>
    <scope>NUCLEOTIDE SEQUENCE [LARGE SCALE GENOMIC DNA]</scope>
    <source>
        <strain evidence="4 5">216_PA32_1</strain>
    </source>
</reference>
<accession>A0A844WB73</accession>
<comment type="cofactor">
    <cofactor evidence="1">
        <name>pyridoxal 5'-phosphate</name>
        <dbReference type="ChEBI" id="CHEBI:597326"/>
    </cofactor>
</comment>
<keyword evidence="4" id="KW-0032">Aminotransferase</keyword>
<evidence type="ECO:0000256" key="3">
    <source>
        <dbReference type="RuleBase" id="RU003560"/>
    </source>
</evidence>
<keyword evidence="5" id="KW-1185">Reference proteome</keyword>
<dbReference type="GO" id="GO:0030170">
    <property type="term" value="F:pyridoxal phosphate binding"/>
    <property type="evidence" value="ECO:0007669"/>
    <property type="project" value="InterPro"/>
</dbReference>
<organism evidence="4 5">
    <name type="scientific">Pseudooceanicola pacificus</name>
    <dbReference type="NCBI Taxonomy" id="2676438"/>
    <lineage>
        <taxon>Bacteria</taxon>
        <taxon>Pseudomonadati</taxon>
        <taxon>Pseudomonadota</taxon>
        <taxon>Alphaproteobacteria</taxon>
        <taxon>Rhodobacterales</taxon>
        <taxon>Paracoccaceae</taxon>
        <taxon>Pseudooceanicola</taxon>
    </lineage>
</organism>
<gene>
    <name evidence="4" type="ORF">GLS40_08295</name>
</gene>
<evidence type="ECO:0000256" key="2">
    <source>
        <dbReference type="ARBA" id="ARBA00022898"/>
    </source>
</evidence>
<dbReference type="InterPro" id="IPR015424">
    <property type="entry name" value="PyrdxlP-dep_Trfase"/>
</dbReference>
<dbReference type="Gene3D" id="3.90.1150.10">
    <property type="entry name" value="Aspartate Aminotransferase, domain 1"/>
    <property type="match status" value="1"/>
</dbReference>
<dbReference type="Proteomes" id="UP000443843">
    <property type="component" value="Unassembled WGS sequence"/>
</dbReference>
<comment type="similarity">
    <text evidence="3">Belongs to the class-III pyridoxal-phosphate-dependent aminotransferase family.</text>
</comment>
<comment type="caution">
    <text evidence="4">The sequence shown here is derived from an EMBL/GenBank/DDBJ whole genome shotgun (WGS) entry which is preliminary data.</text>
</comment>
<dbReference type="PANTHER" id="PTHR43713">
    <property type="entry name" value="GLUTAMATE-1-SEMIALDEHYDE 2,1-AMINOMUTASE"/>
    <property type="match status" value="1"/>
</dbReference>
<dbReference type="GO" id="GO:0008483">
    <property type="term" value="F:transaminase activity"/>
    <property type="evidence" value="ECO:0007669"/>
    <property type="project" value="UniProtKB-KW"/>
</dbReference>
<keyword evidence="4" id="KW-0808">Transferase</keyword>
<evidence type="ECO:0000256" key="1">
    <source>
        <dbReference type="ARBA" id="ARBA00001933"/>
    </source>
</evidence>
<evidence type="ECO:0000313" key="5">
    <source>
        <dbReference type="Proteomes" id="UP000443843"/>
    </source>
</evidence>
<dbReference type="EMBL" id="WNXQ01000004">
    <property type="protein sequence ID" value="MWB78018.1"/>
    <property type="molecule type" value="Genomic_DNA"/>
</dbReference>
<dbReference type="SUPFAM" id="SSF53383">
    <property type="entry name" value="PLP-dependent transferases"/>
    <property type="match status" value="1"/>
</dbReference>
<dbReference type="PANTHER" id="PTHR43713:SF3">
    <property type="entry name" value="GLUTAMATE-1-SEMIALDEHYDE 2,1-AMINOMUTASE 1, CHLOROPLASTIC-RELATED"/>
    <property type="match status" value="1"/>
</dbReference>
<proteinExistence type="inferred from homology"/>
<dbReference type="InterPro" id="IPR015421">
    <property type="entry name" value="PyrdxlP-dep_Trfase_major"/>
</dbReference>
<dbReference type="InterPro" id="IPR015422">
    <property type="entry name" value="PyrdxlP-dep_Trfase_small"/>
</dbReference>
<keyword evidence="2 3" id="KW-0663">Pyridoxal phosphate</keyword>
<dbReference type="Pfam" id="PF00202">
    <property type="entry name" value="Aminotran_3"/>
    <property type="match status" value="1"/>
</dbReference>
<evidence type="ECO:0000313" key="4">
    <source>
        <dbReference type="EMBL" id="MWB78018.1"/>
    </source>
</evidence>
<sequence length="444" mass="46567">MPDLTTGDRTVQAQELPPALATALAGAEAAYARRCAGSAAANARAARVMPGGNTRTSLWNDPFPLCVASGEGCRITDVDGHTYVDLLGEFTAGIYGHTPPELAAAVAAAQADGINLSSHNTLESRLAELLVARFPSFDLVRFANSGTEANLMALATAKIVTGRDRIVVFEGGYHGGVLTFGDGGSPVNVPHDFAVLPYDDSDAATAYFASHGTSIAAVLVEPMLGAGGCRPASAAFLASLRRLTKDTGAILIFDEIQTSRMAYGGYQGRFGPCPDMTTIGKFFGGGLAFGAFGGRHDIMSRLDPRRPDAIGHAGTFNNNTLTMAAGIAAIETYLTADALDALFDRGETVRARLSTLFRDRQAPYSVSGLGSIMNIHGHGDRATDTALRRLMQFDLLEAGYYIAARGLIALSLPLGEGEISGFVDCVAAFLDRRSDALAAAHLRT</sequence>
<dbReference type="InterPro" id="IPR005814">
    <property type="entry name" value="Aminotrans_3"/>
</dbReference>
<dbReference type="Gene3D" id="3.40.640.10">
    <property type="entry name" value="Type I PLP-dependent aspartate aminotransferase-like (Major domain)"/>
    <property type="match status" value="1"/>
</dbReference>
<protein>
    <submittedName>
        <fullName evidence="4">Aminotransferase class III-fold pyridoxal phosphate-dependent enzyme</fullName>
    </submittedName>
</protein>
<dbReference type="AlphaFoldDB" id="A0A844WB73"/>